<keyword evidence="5" id="KW-1185">Reference proteome</keyword>
<dbReference type="InterPro" id="IPR057659">
    <property type="entry name" value="CEP152_CC"/>
</dbReference>
<dbReference type="PANTHER" id="PTHR10337:SF6">
    <property type="entry name" value="CENTROSOMAL PROTEIN OF 152 KDA"/>
    <property type="match status" value="1"/>
</dbReference>
<evidence type="ECO:0000256" key="1">
    <source>
        <dbReference type="SAM" id="Coils"/>
    </source>
</evidence>
<protein>
    <submittedName>
        <fullName evidence="4">Centrosomal protein of 152 kDa</fullName>
    </submittedName>
</protein>
<dbReference type="EMBL" id="JAHFZB010000022">
    <property type="protein sequence ID" value="KAK6476757.1"/>
    <property type="molecule type" value="Genomic_DNA"/>
</dbReference>
<dbReference type="Pfam" id="PF25770">
    <property type="entry name" value="CC_CEP63-bind_CEP152"/>
    <property type="match status" value="1"/>
</dbReference>
<dbReference type="InterPro" id="IPR057664">
    <property type="entry name" value="CEP152_PLK4_bind"/>
</dbReference>
<feature type="region of interest" description="Disordered" evidence="2">
    <location>
        <begin position="1"/>
        <end position="23"/>
    </location>
</feature>
<dbReference type="Proteomes" id="UP001369086">
    <property type="component" value="Unassembled WGS sequence"/>
</dbReference>
<gene>
    <name evidence="4" type="ORF">HHUSO_G23244</name>
</gene>
<evidence type="ECO:0000259" key="3">
    <source>
        <dbReference type="Pfam" id="PF25770"/>
    </source>
</evidence>
<feature type="region of interest" description="Disordered" evidence="2">
    <location>
        <begin position="898"/>
        <end position="920"/>
    </location>
</feature>
<reference evidence="4 5" key="1">
    <citation type="submission" date="2021-05" db="EMBL/GenBank/DDBJ databases">
        <authorList>
            <person name="Zahm M."/>
            <person name="Klopp C."/>
            <person name="Cabau C."/>
            <person name="Kuhl H."/>
            <person name="Suciu R."/>
            <person name="Ciorpac M."/>
            <person name="Holostenco D."/>
            <person name="Gessner J."/>
            <person name="Wuertz S."/>
            <person name="Hohne C."/>
            <person name="Stock M."/>
            <person name="Gislard M."/>
            <person name="Lluch J."/>
            <person name="Milhes M."/>
            <person name="Lampietro C."/>
            <person name="Lopez Roques C."/>
            <person name="Donnadieu C."/>
            <person name="Du K."/>
            <person name="Schartl M."/>
            <person name="Guiguen Y."/>
        </authorList>
    </citation>
    <scope>NUCLEOTIDE SEQUENCE [LARGE SCALE GENOMIC DNA]</scope>
    <source>
        <strain evidence="4">Hh-F2</strain>
        <tissue evidence="4">Blood</tissue>
    </source>
</reference>
<dbReference type="InterPro" id="IPR051235">
    <property type="entry name" value="CEP152/SHC-Transforming"/>
</dbReference>
<accession>A0ABR0YVZ8</accession>
<feature type="domain" description="CEP152 CEP63 binding coiled coil" evidence="3">
    <location>
        <begin position="1358"/>
        <end position="1408"/>
    </location>
</feature>
<sequence length="1789" mass="206345">MSIDFDSAALQTQHEEEEYDREDYAREQEVVNIVGKLKTELLVIDEGCCVCNRDGIFSTFFSLSVNRPPQTWDLNNRQGVINTGGVDYEDGYIQDQYHEEYFNRNDNEHVNGHVNHAEPHGNGWSEQQEGEDAHGYMYNHMGYEYLNTDAQDDAGSKDYSIDERYEQDPYVQTNPYHPPGTYQQHTEGPWEEYNHDDQNVQRQQYQGFIAPGNVGDKPMDGYKVNYNRYLPAVQPKTFNAEENNKDAKCEQMQIEFLNPGTNSTESQQIAQFQVLYKARGRQLEELQQKLEDCSRDMRYLNHQLAIAKDEKEGLALTLQESGKLIKDGKEKEVQLSGQIKALEFQVQTLTANEEKNLEKQKAAEAALDSMQQQMMELCRSESLTRAREQHESILAALKEKHEDKVLALQQKLDAQSHALEEQKETCHRLREQIKQQERQQEEAKLEKVEIINRLAKSLEESQQQCTNLLQTGTVQELNQLRFQLQQAQSAKNISDSMNKSLQEELGELKEQITLYESAGKFGILSTDPCGDSEAPMSDSYVELGIKNVNWKNTKFHSTSSVRRTDKSMSKDDMIMELKAELERFLGSFKVKRRKITQLQDELKQSQRQMQELKTQLEKAEKNAKDHEVRENGLEKQLETSVTDKAVKEEVERLQRENQALQQVIEKLRHQIKELRNSREMLKSANQELCTEMRKMMQDFDQDKQETTERYEKTHQQHREDIVSHLRGELLQEHALEKEQLTQLYEEKIHYLEIKLSDLNREMVGVQECYITVCKEKNLLEEDLRGKLEQEMALKENELKKQFSEENKHSLESFKSELEEKHRIFKATTKDQLMKEMKADLKQQVNTQVALAKISWQDEQKQVEEAAILKAVHKVEEEWSQRLQKSINDIKHERLTDKRVQGCQTEQSSDAGGIPEEEMEEKVKAQRLKLQQEAEACQAIAVREAMKKTQGELEKKHQENVAKQVETAVSNAYTRWCNELNALPEYKASLQSEKEKWEKEHEQDVAKRISTVLKAAEERWKKTHLKEIDRMEASAKNTEEKALSLQRKLDHQKEEEVALIKAELAKAHAQWNREKREEIKKIHEANEKDYRAFLEEHRSKLNEVVTVAKEDFERQKKELIIRKETDFKQILDRKQKEWSTQQAVKIEREKRQNEDEILIELEVLLGEIKELLVKDPNSQSQAPDKSSSTPKQAHNQYFGKLKACLVSTCKDVVSKVMDVSKQEWEKVEWKKLRCALTEEKLRHEQEMKAKEELGIHHNGQEQENELLSCSKHCIQKLEKSQKQCHDLRRNLEKACRQLQQTVRENKANVHKIKAEYEETIKKEREEGLRRLQEVKTSGKTAATGSQPEDKSEPCVQEGLEEIREQYLRAVCKIRGDMLRYIQESKARAAEMIRVEVLRERQETARKMRTYYLTCLQQLLEDGGKKEGAEKKIMNAASKLAAMAKVLETPAHNRKCNKKDVVTAGSVRRSESAAVNTKIFEENTLCALLDHKPKHSASKLPSMDTDQPNAQAADKDTLHSHFVQCGNVTATEINVSKAFSAQVERNDVLSGVDQTGVFSHFKDVNRKLYSSAGQKSKDITCNSAVYHSQVSFGHAHLLNTVDSFGDTVSTHVTLRNQSKDMVPKGLDHCQSENCFAAESMSSLFDVQETPVRDGGPSDWSSVSLGTKLESNLPPSHYYANKTEPTRKHTTDIPTSVSSVFNTDDVYTSGTEFVAESHSVTPKCVPDVLSKPKSKTYQDPNAVGLNLPFTKKREPIPGSEREKVYRLYPKNLFSEVTAAQQDSGFDSPLLQK</sequence>
<evidence type="ECO:0000313" key="4">
    <source>
        <dbReference type="EMBL" id="KAK6476757.1"/>
    </source>
</evidence>
<dbReference type="PANTHER" id="PTHR10337">
    <property type="entry name" value="SHC TRANSFORMING PROTEIN"/>
    <property type="match status" value="1"/>
</dbReference>
<evidence type="ECO:0000313" key="5">
    <source>
        <dbReference type="Proteomes" id="UP001369086"/>
    </source>
</evidence>
<organism evidence="4 5">
    <name type="scientific">Huso huso</name>
    <name type="common">Beluga</name>
    <name type="synonym">Acipenser huso</name>
    <dbReference type="NCBI Taxonomy" id="61971"/>
    <lineage>
        <taxon>Eukaryota</taxon>
        <taxon>Metazoa</taxon>
        <taxon>Chordata</taxon>
        <taxon>Craniata</taxon>
        <taxon>Vertebrata</taxon>
        <taxon>Euteleostomi</taxon>
        <taxon>Actinopterygii</taxon>
        <taxon>Chondrostei</taxon>
        <taxon>Acipenseriformes</taxon>
        <taxon>Acipenseridae</taxon>
        <taxon>Huso</taxon>
    </lineage>
</organism>
<feature type="coiled-coil region" evidence="1">
    <location>
        <begin position="276"/>
        <end position="303"/>
    </location>
</feature>
<proteinExistence type="predicted"/>
<feature type="coiled-coil region" evidence="1">
    <location>
        <begin position="1273"/>
        <end position="1325"/>
    </location>
</feature>
<name>A0ABR0YVZ8_HUSHU</name>
<dbReference type="Gene3D" id="1.10.287.1490">
    <property type="match status" value="1"/>
</dbReference>
<feature type="region of interest" description="Disordered" evidence="2">
    <location>
        <begin position="1326"/>
        <end position="1352"/>
    </location>
</feature>
<evidence type="ECO:0000256" key="2">
    <source>
        <dbReference type="SAM" id="MobiDB-lite"/>
    </source>
</evidence>
<feature type="coiled-coil region" evidence="1">
    <location>
        <begin position="588"/>
        <end position="691"/>
    </location>
</feature>
<feature type="compositionally biased region" description="Polar residues" evidence="2">
    <location>
        <begin position="1333"/>
        <end position="1345"/>
    </location>
</feature>
<dbReference type="Pfam" id="PF25769">
    <property type="entry name" value="PLK4_bind_CEP152"/>
    <property type="match status" value="1"/>
</dbReference>
<feature type="coiled-coil region" evidence="1">
    <location>
        <begin position="986"/>
        <end position="1087"/>
    </location>
</feature>
<feature type="coiled-coil region" evidence="1">
    <location>
        <begin position="380"/>
        <end position="471"/>
    </location>
</feature>
<comment type="caution">
    <text evidence="4">The sequence shown here is derived from an EMBL/GenBank/DDBJ whole genome shotgun (WGS) entry which is preliminary data.</text>
</comment>
<keyword evidence="1" id="KW-0175">Coiled coil</keyword>